<dbReference type="Gene3D" id="3.40.50.1100">
    <property type="match status" value="2"/>
</dbReference>
<comment type="caution">
    <text evidence="8">The sequence shown here is derived from an EMBL/GenBank/DDBJ whole genome shotgun (WGS) entry which is preliminary data.</text>
</comment>
<evidence type="ECO:0000256" key="4">
    <source>
        <dbReference type="ARBA" id="ARBA00022898"/>
    </source>
</evidence>
<dbReference type="GO" id="GO:0016846">
    <property type="term" value="F:carbon-sulfur lyase activity"/>
    <property type="evidence" value="ECO:0007669"/>
    <property type="project" value="UniProtKB-ARBA"/>
</dbReference>
<keyword evidence="4 6" id="KW-0663">Pyridoxal phosphate</keyword>
<evidence type="ECO:0000313" key="8">
    <source>
        <dbReference type="EMBL" id="MFC7126988.1"/>
    </source>
</evidence>
<dbReference type="PANTHER" id="PTHR48078">
    <property type="entry name" value="THREONINE DEHYDRATASE, MITOCHONDRIAL-RELATED"/>
    <property type="match status" value="1"/>
</dbReference>
<dbReference type="RefSeq" id="WP_267637165.1">
    <property type="nucleotide sequence ID" value="NZ_JAODIY010000009.1"/>
</dbReference>
<evidence type="ECO:0000256" key="2">
    <source>
        <dbReference type="ARBA" id="ARBA00008639"/>
    </source>
</evidence>
<dbReference type="Proteomes" id="UP001596414">
    <property type="component" value="Unassembled WGS sequence"/>
</dbReference>
<dbReference type="InterPro" id="IPR036052">
    <property type="entry name" value="TrpB-like_PALP_sf"/>
</dbReference>
<protein>
    <submittedName>
        <fullName evidence="8">Threonine/serine dehydratase</fullName>
    </submittedName>
</protein>
<dbReference type="PIRSF" id="PIRSF006278">
    <property type="entry name" value="ACCD_DCysDesulf"/>
    <property type="match status" value="1"/>
</dbReference>
<name>A0ABD5XAN1_9EURY</name>
<evidence type="ECO:0000313" key="9">
    <source>
        <dbReference type="Proteomes" id="UP001596414"/>
    </source>
</evidence>
<dbReference type="AlphaFoldDB" id="A0ABD5XAN1"/>
<dbReference type="Pfam" id="PF00291">
    <property type="entry name" value="PALP"/>
    <property type="match status" value="1"/>
</dbReference>
<comment type="cofactor">
    <cofactor evidence="1">
        <name>pyridoxal 5'-phosphate</name>
        <dbReference type="ChEBI" id="CHEBI:597326"/>
    </cofactor>
</comment>
<organism evidence="8 9">
    <name type="scientific">Halovenus rubra</name>
    <dbReference type="NCBI Taxonomy" id="869890"/>
    <lineage>
        <taxon>Archaea</taxon>
        <taxon>Methanobacteriati</taxon>
        <taxon>Methanobacteriota</taxon>
        <taxon>Stenosarchaea group</taxon>
        <taxon>Halobacteria</taxon>
        <taxon>Halobacteriales</taxon>
        <taxon>Haloarculaceae</taxon>
        <taxon>Halovenus</taxon>
    </lineage>
</organism>
<dbReference type="CDD" id="cd01562">
    <property type="entry name" value="Thr-dehyd"/>
    <property type="match status" value="1"/>
</dbReference>
<evidence type="ECO:0000256" key="6">
    <source>
        <dbReference type="PIRSR" id="PIRSR006278-2"/>
    </source>
</evidence>
<feature type="domain" description="Tryptophan synthase beta chain-like PALP" evidence="7">
    <location>
        <begin position="38"/>
        <end position="325"/>
    </location>
</feature>
<comment type="similarity">
    <text evidence="3">Belongs to the serine/threonine dehydratase family.</text>
</comment>
<accession>A0ABD5XAN1</accession>
<dbReference type="EMBL" id="JBHSZQ010000047">
    <property type="protein sequence ID" value="MFC7126988.1"/>
    <property type="molecule type" value="Genomic_DNA"/>
</dbReference>
<dbReference type="SUPFAM" id="SSF53686">
    <property type="entry name" value="Tryptophan synthase beta subunit-like PLP-dependent enzymes"/>
    <property type="match status" value="1"/>
</dbReference>
<evidence type="ECO:0000256" key="5">
    <source>
        <dbReference type="ARBA" id="ARBA00023239"/>
    </source>
</evidence>
<feature type="modified residue" description="N6-(pyridoxal phosphate)lysine" evidence="6">
    <location>
        <position position="74"/>
    </location>
</feature>
<sequence>MADGYQPVDSPDQTTVFPYHELTPPTTADVYEAREQVSRHLPKTPLVRSDWLSEELDADIYLKREDTLPTGAFKIRGGIALGANVDEEFREHGLIAASTGNHGQSVAYAGQKFNVPATICVPEDVNQSKVSSMETYGADIKYYGEDYDEARTRAEEMAVERQYRYVHSANEPDLVAGVGTAGLEIVEELPDVDLVFSPIGGGTCASGFCLTIGDILGSDVIGVQSAQAPAAHRAWEEGHLKPHDRMETTAEGLATRVPFAMTMDILRDKLSDFVLVDDEATLDALRDMIVRSGIIMEGACATTIAAALAHPELVRGQTVVLPVTGRNLAADKLSWLLEGR</sequence>
<evidence type="ECO:0000256" key="1">
    <source>
        <dbReference type="ARBA" id="ARBA00001933"/>
    </source>
</evidence>
<keyword evidence="5" id="KW-0456">Lyase</keyword>
<gene>
    <name evidence="8" type="ORF">ACFQJ7_13310</name>
</gene>
<reference evidence="8 9" key="1">
    <citation type="journal article" date="2014" name="Int. J. Syst. Evol. Microbiol.">
        <title>Complete genome sequence of Corynebacterium casei LMG S-19264T (=DSM 44701T), isolated from a smear-ripened cheese.</title>
        <authorList>
            <consortium name="US DOE Joint Genome Institute (JGI-PGF)"/>
            <person name="Walter F."/>
            <person name="Albersmeier A."/>
            <person name="Kalinowski J."/>
            <person name="Ruckert C."/>
        </authorList>
    </citation>
    <scope>NUCLEOTIDE SEQUENCE [LARGE SCALE GENOMIC DNA]</scope>
    <source>
        <strain evidence="8 9">CGMCC 4.7215</strain>
    </source>
</reference>
<dbReference type="FunFam" id="3.40.50.1100:FF:000005">
    <property type="entry name" value="Threonine dehydratase catabolic"/>
    <property type="match status" value="1"/>
</dbReference>
<dbReference type="PROSITE" id="PS00165">
    <property type="entry name" value="DEHYDRATASE_SER_THR"/>
    <property type="match status" value="1"/>
</dbReference>
<proteinExistence type="inferred from homology"/>
<comment type="similarity">
    <text evidence="2">Belongs to the ACC deaminase/D-cysteine desulfhydrase family.</text>
</comment>
<dbReference type="InterPro" id="IPR027278">
    <property type="entry name" value="ACCD_DCysDesulf"/>
</dbReference>
<dbReference type="InterPro" id="IPR001926">
    <property type="entry name" value="TrpB-like_PALP"/>
</dbReference>
<dbReference type="GO" id="GO:0016841">
    <property type="term" value="F:ammonia-lyase activity"/>
    <property type="evidence" value="ECO:0007669"/>
    <property type="project" value="UniProtKB-ARBA"/>
</dbReference>
<dbReference type="InterPro" id="IPR050147">
    <property type="entry name" value="Ser/Thr_Dehydratase"/>
</dbReference>
<dbReference type="PANTHER" id="PTHR48078:SF7">
    <property type="entry name" value="BLL6502 PROTEIN"/>
    <property type="match status" value="1"/>
</dbReference>
<evidence type="ECO:0000259" key="7">
    <source>
        <dbReference type="Pfam" id="PF00291"/>
    </source>
</evidence>
<dbReference type="InterPro" id="IPR000634">
    <property type="entry name" value="Ser/Thr_deHydtase_PyrdxlP-BS"/>
</dbReference>
<evidence type="ECO:0000256" key="3">
    <source>
        <dbReference type="ARBA" id="ARBA00010869"/>
    </source>
</evidence>